<dbReference type="EMBL" id="JABCKI010006102">
    <property type="protein sequence ID" value="KAG5635396.1"/>
    <property type="molecule type" value="Genomic_DNA"/>
</dbReference>
<dbReference type="Proteomes" id="UP000717328">
    <property type="component" value="Unassembled WGS sequence"/>
</dbReference>
<protein>
    <recommendedName>
        <fullName evidence="3">BTB domain-containing protein</fullName>
    </recommendedName>
</protein>
<evidence type="ECO:0008006" key="3">
    <source>
        <dbReference type="Google" id="ProtNLM"/>
    </source>
</evidence>
<reference evidence="1" key="1">
    <citation type="submission" date="2021-02" db="EMBL/GenBank/DDBJ databases">
        <authorList>
            <person name="Nieuwenhuis M."/>
            <person name="Van De Peppel L.J.J."/>
        </authorList>
    </citation>
    <scope>NUCLEOTIDE SEQUENCE</scope>
    <source>
        <strain evidence="1">D49</strain>
    </source>
</reference>
<gene>
    <name evidence="1" type="ORF">H0H81_011400</name>
</gene>
<sequence length="106" mass="11832">MHLKVASDTSDITFQSTDGVLFQLHRKNLEVSAGAFPPAAFQHDPADGPVKLSEPAATLAVLFQFIYPQRRPKIDPEISFELLHDVAQAAEKYELTWAMDMCDVIM</sequence>
<accession>A0A9P7K2C2</accession>
<evidence type="ECO:0000313" key="1">
    <source>
        <dbReference type="EMBL" id="KAG5635396.1"/>
    </source>
</evidence>
<feature type="non-terminal residue" evidence="1">
    <location>
        <position position="106"/>
    </location>
</feature>
<evidence type="ECO:0000313" key="2">
    <source>
        <dbReference type="Proteomes" id="UP000717328"/>
    </source>
</evidence>
<comment type="caution">
    <text evidence="1">The sequence shown here is derived from an EMBL/GenBank/DDBJ whole genome shotgun (WGS) entry which is preliminary data.</text>
</comment>
<dbReference type="SUPFAM" id="SSF54695">
    <property type="entry name" value="POZ domain"/>
    <property type="match status" value="1"/>
</dbReference>
<proteinExistence type="predicted"/>
<organism evidence="1 2">
    <name type="scientific">Sphagnurus paluster</name>
    <dbReference type="NCBI Taxonomy" id="117069"/>
    <lineage>
        <taxon>Eukaryota</taxon>
        <taxon>Fungi</taxon>
        <taxon>Dikarya</taxon>
        <taxon>Basidiomycota</taxon>
        <taxon>Agaricomycotina</taxon>
        <taxon>Agaricomycetes</taxon>
        <taxon>Agaricomycetidae</taxon>
        <taxon>Agaricales</taxon>
        <taxon>Tricholomatineae</taxon>
        <taxon>Lyophyllaceae</taxon>
        <taxon>Sphagnurus</taxon>
    </lineage>
</organism>
<name>A0A9P7K2C2_9AGAR</name>
<keyword evidence="2" id="KW-1185">Reference proteome</keyword>
<dbReference type="AlphaFoldDB" id="A0A9P7K2C2"/>
<reference evidence="1" key="2">
    <citation type="submission" date="2021-10" db="EMBL/GenBank/DDBJ databases">
        <title>Phylogenomics reveals ancestral predisposition of the termite-cultivated fungus Termitomyces towards a domesticated lifestyle.</title>
        <authorList>
            <person name="Auxier B."/>
            <person name="Grum-Grzhimaylo A."/>
            <person name="Cardenas M.E."/>
            <person name="Lodge J.D."/>
            <person name="Laessoe T."/>
            <person name="Pedersen O."/>
            <person name="Smith M.E."/>
            <person name="Kuyper T.W."/>
            <person name="Franco-Molano E.A."/>
            <person name="Baroni T.J."/>
            <person name="Aanen D.K."/>
        </authorList>
    </citation>
    <scope>NUCLEOTIDE SEQUENCE</scope>
    <source>
        <strain evidence="1">D49</strain>
    </source>
</reference>
<dbReference type="OrthoDB" id="3184970at2759"/>
<dbReference type="Gene3D" id="3.30.710.10">
    <property type="entry name" value="Potassium Channel Kv1.1, Chain A"/>
    <property type="match status" value="1"/>
</dbReference>
<dbReference type="InterPro" id="IPR011333">
    <property type="entry name" value="SKP1/BTB/POZ_sf"/>
</dbReference>